<feature type="region of interest" description="Disordered" evidence="1">
    <location>
        <begin position="788"/>
        <end position="862"/>
    </location>
</feature>
<gene>
    <name evidence="2" type="ORF">GFSPODELE1_LOCUS996</name>
</gene>
<feature type="compositionally biased region" description="Low complexity" evidence="1">
    <location>
        <begin position="745"/>
        <end position="757"/>
    </location>
</feature>
<feature type="compositionally biased region" description="Basic and acidic residues" evidence="1">
    <location>
        <begin position="835"/>
        <end position="862"/>
    </location>
</feature>
<accession>A0ABP1CK05</accession>
<evidence type="ECO:0000313" key="2">
    <source>
        <dbReference type="EMBL" id="CAL1696018.1"/>
    </source>
</evidence>
<feature type="region of interest" description="Disordered" evidence="1">
    <location>
        <begin position="436"/>
        <end position="523"/>
    </location>
</feature>
<name>A0ABP1CK05_9APHY</name>
<feature type="compositionally biased region" description="Polar residues" evidence="1">
    <location>
        <begin position="9"/>
        <end position="20"/>
    </location>
</feature>
<protein>
    <submittedName>
        <fullName evidence="2">Uncharacterized protein</fullName>
    </submittedName>
</protein>
<feature type="compositionally biased region" description="Basic and acidic residues" evidence="1">
    <location>
        <begin position="576"/>
        <end position="593"/>
    </location>
</feature>
<evidence type="ECO:0000256" key="1">
    <source>
        <dbReference type="SAM" id="MobiDB-lite"/>
    </source>
</evidence>
<dbReference type="PANTHER" id="PTHR38696:SF1">
    <property type="entry name" value="MEDIATOR OF RNA POLYMERASE II TRANSCRIPTION SUBUNIT 13"/>
    <property type="match status" value="1"/>
</dbReference>
<feature type="compositionally biased region" description="Polar residues" evidence="1">
    <location>
        <begin position="439"/>
        <end position="451"/>
    </location>
</feature>
<feature type="region of interest" description="Disordered" evidence="1">
    <location>
        <begin position="379"/>
        <end position="417"/>
    </location>
</feature>
<evidence type="ECO:0000313" key="3">
    <source>
        <dbReference type="Proteomes" id="UP001497453"/>
    </source>
</evidence>
<feature type="region of interest" description="Disordered" evidence="1">
    <location>
        <begin position="1"/>
        <end position="20"/>
    </location>
</feature>
<dbReference type="Proteomes" id="UP001497453">
    <property type="component" value="Chromosome 1"/>
</dbReference>
<dbReference type="EMBL" id="OZ037944">
    <property type="protein sequence ID" value="CAL1696018.1"/>
    <property type="molecule type" value="Genomic_DNA"/>
</dbReference>
<feature type="region of interest" description="Disordered" evidence="1">
    <location>
        <begin position="559"/>
        <end position="770"/>
    </location>
</feature>
<dbReference type="PANTHER" id="PTHR38696">
    <property type="entry name" value="MEDIATOR OF RNA POLYMERASE II TRANSCRIPTION SUBUNIT 13"/>
    <property type="match status" value="1"/>
</dbReference>
<proteinExistence type="predicted"/>
<reference evidence="3" key="1">
    <citation type="submission" date="2024-04" db="EMBL/GenBank/DDBJ databases">
        <authorList>
            <person name="Shaw F."/>
            <person name="Minotto A."/>
        </authorList>
    </citation>
    <scope>NUCLEOTIDE SEQUENCE [LARGE SCALE GENOMIC DNA]</scope>
</reference>
<feature type="compositionally biased region" description="Basic and acidic residues" evidence="1">
    <location>
        <begin position="680"/>
        <end position="703"/>
    </location>
</feature>
<keyword evidence="3" id="KW-1185">Reference proteome</keyword>
<sequence length="862" mass="93712">MAQPAPLKQPSSPSITVGSLTNADPNFIPRKEFIKDHRVQSAFSLLTLSGSSLVRLFSFPPPVFSALHRLFDQHSLIAGIREHAPKHFYEFELFGKPWVNPKSIKTEKLIVDILTVILHHGYTFLATIDYGREPEDRIAMTFSKPTTIQPPTASTAALPNASAVSLNTPPRTPFAVSFATPTALRVVGPPLQLTPAVLQAVRGTWPRGVESENKVGDATYEFKLKGYKWYQEDRFPADSLKLILDLLTALDHYGFTLVTSLSLTKRVRGRDLWIFTGLQVPDSLHPDYPLTNPYGSNVELKREISPQTGLVSTLPAGAWVAPTGRSPPIPPGPSPLIGNGVTYHTRSVSDTTPMLSSPLKHSAFSFGKATGLLRRTTGKNTIPAAPVPEYPNSISSPEQSPRVAPSSVGSCDMTGVGTGIRQSMMDFQRTPDVFYTADGRQNGTLPQQEHNPFSMAFDSPYPVFPRRTSNESKHHSSSGPLDASRPRGLSESKSSPSPPADVSSRNTPTPQTPSPGRANGEPQQHVHVNEALKSPPTDAPRIPTPPLLASGVFRDSAFTSFTQRQSHEVPITWTGRDPERTDKMIPQMEHERSTSGARNLSQRESDKDDVAHAMFPPTIREQPSQELDELAGAFAMSLNGEPSPDKQKGYVPSMSPKPVHPSGEALRKSEVAALGTLPQHDPKSRPSPPRDRKEKKPARERLDSGWVMVNVEGSEKSKGKGKQSSPDRGRSKSPTSNGRPAPHTRSSSDSKVPSSRSRTPKTTGGNAPATMSAAAKAIVMIDAMDAKHEKAKTRSGFGRLLGRTKGPKDEGGTPSPPRSGTPGKRTPDATLSKSKSLEVEEVKWKKKDVPTTRSRDKRVSID</sequence>
<organism evidence="2 3">
    <name type="scientific">Somion occarium</name>
    <dbReference type="NCBI Taxonomy" id="3059160"/>
    <lineage>
        <taxon>Eukaryota</taxon>
        <taxon>Fungi</taxon>
        <taxon>Dikarya</taxon>
        <taxon>Basidiomycota</taxon>
        <taxon>Agaricomycotina</taxon>
        <taxon>Agaricomycetes</taxon>
        <taxon>Polyporales</taxon>
        <taxon>Cerrenaceae</taxon>
        <taxon>Somion</taxon>
    </lineage>
</organism>
<feature type="compositionally biased region" description="Basic and acidic residues" evidence="1">
    <location>
        <begin position="601"/>
        <end position="611"/>
    </location>
</feature>